<dbReference type="SUPFAM" id="SSF49478">
    <property type="entry name" value="Cna protein B-type domain"/>
    <property type="match status" value="2"/>
</dbReference>
<comment type="similarity">
    <text evidence="1">Belongs to the serine-aspartate repeat-containing protein (SDr) family.</text>
</comment>
<evidence type="ECO:0000256" key="1">
    <source>
        <dbReference type="ARBA" id="ARBA00007257"/>
    </source>
</evidence>
<dbReference type="InterPro" id="IPR041033">
    <property type="entry name" value="SpaA_PFL_dom_1"/>
</dbReference>
<accession>K1TNA6</accession>
<dbReference type="AlphaFoldDB" id="K1TNA6"/>
<reference evidence="5" key="1">
    <citation type="journal article" date="2013" name="Environ. Microbiol.">
        <title>Microbiota from the distal guts of lean and obese adolescents exhibit partial functional redundancy besides clear differences in community structure.</title>
        <authorList>
            <person name="Ferrer M."/>
            <person name="Ruiz A."/>
            <person name="Lanza F."/>
            <person name="Haange S.B."/>
            <person name="Oberbach A."/>
            <person name="Till H."/>
            <person name="Bargiela R."/>
            <person name="Campoy C."/>
            <person name="Segura M.T."/>
            <person name="Richter M."/>
            <person name="von Bergen M."/>
            <person name="Seifert J."/>
            <person name="Suarez A."/>
        </authorList>
    </citation>
    <scope>NUCLEOTIDE SEQUENCE</scope>
</reference>
<feature type="domain" description="SpaA-like prealbumin fold" evidence="4">
    <location>
        <begin position="125"/>
        <end position="214"/>
    </location>
</feature>
<evidence type="ECO:0000259" key="4">
    <source>
        <dbReference type="Pfam" id="PF17802"/>
    </source>
</evidence>
<protein>
    <submittedName>
        <fullName evidence="5">Adhesion protein</fullName>
    </submittedName>
</protein>
<dbReference type="EMBL" id="AJWY01004910">
    <property type="protein sequence ID" value="EKC71073.1"/>
    <property type="molecule type" value="Genomic_DNA"/>
</dbReference>
<evidence type="ECO:0000256" key="3">
    <source>
        <dbReference type="ARBA" id="ARBA00022729"/>
    </source>
</evidence>
<gene>
    <name evidence="5" type="ORF">LEA_07449</name>
</gene>
<dbReference type="PANTHER" id="PTHR36108">
    <property type="entry name" value="COLOSSIN-B-RELATED"/>
    <property type="match status" value="1"/>
</dbReference>
<keyword evidence="3" id="KW-0732">Signal</keyword>
<dbReference type="Pfam" id="PF17802">
    <property type="entry name" value="SpaA"/>
    <property type="match status" value="2"/>
</dbReference>
<organism evidence="5">
    <name type="scientific">human gut metagenome</name>
    <dbReference type="NCBI Taxonomy" id="408170"/>
    <lineage>
        <taxon>unclassified sequences</taxon>
        <taxon>metagenomes</taxon>
        <taxon>organismal metagenomes</taxon>
    </lineage>
</organism>
<feature type="non-terminal residue" evidence="5">
    <location>
        <position position="1"/>
    </location>
</feature>
<sequence length="269" mass="28728">AYIKVKTENIGYGELTKTDESSGVKLSGAVYGIYSDSGCTNRVQTMTTDGNGYAKSAALVAGTYYVKEITAPKGYVLSGKVHTLTVKAGQTTGISATDKEQLGAITIYKEGEVLSSWNGSNFTYEKKKLSGATFKVTAGADIYKADGTKVYSAGDVVAESLTTGTDGQVVLSDLHLGTYVVTEIESIDGYTINTTPQTVAVEYKDQTVTVQYESTTIENTRQKADVSVVKKDSDTENPLDGGKYTLYAGNDIKNYAGQIIVTKGQLLRQ</sequence>
<evidence type="ECO:0000313" key="5">
    <source>
        <dbReference type="EMBL" id="EKC71073.1"/>
    </source>
</evidence>
<proteinExistence type="inferred from homology"/>
<dbReference type="InterPro" id="IPR013783">
    <property type="entry name" value="Ig-like_fold"/>
</dbReference>
<feature type="domain" description="SpaA-like prealbumin fold" evidence="4">
    <location>
        <begin position="14"/>
        <end position="99"/>
    </location>
</feature>
<comment type="caution">
    <text evidence="5">The sequence shown here is derived from an EMBL/GenBank/DDBJ whole genome shotgun (WGS) entry which is preliminary data.</text>
</comment>
<dbReference type="Gene3D" id="2.60.40.10">
    <property type="entry name" value="Immunoglobulins"/>
    <property type="match status" value="2"/>
</dbReference>
<evidence type="ECO:0000256" key="2">
    <source>
        <dbReference type="ARBA" id="ARBA00022525"/>
    </source>
</evidence>
<name>K1TNA6_9ZZZZ</name>
<dbReference type="PANTHER" id="PTHR36108:SF13">
    <property type="entry name" value="COLOSSIN-B-RELATED"/>
    <property type="match status" value="1"/>
</dbReference>
<keyword evidence="2" id="KW-0964">Secreted</keyword>